<evidence type="ECO:0000259" key="3">
    <source>
        <dbReference type="Pfam" id="PF01648"/>
    </source>
</evidence>
<reference evidence="5" key="2">
    <citation type="submission" date="2020-09" db="EMBL/GenBank/DDBJ databases">
        <authorList>
            <person name="Sun Q."/>
            <person name="Kim S."/>
        </authorList>
    </citation>
    <scope>NUCLEOTIDE SEQUENCE</scope>
    <source>
        <strain evidence="5">KCTC 12113</strain>
    </source>
</reference>
<dbReference type="AlphaFoldDB" id="A0A918IYT9"/>
<dbReference type="GO" id="GO:0005829">
    <property type="term" value="C:cytosol"/>
    <property type="evidence" value="ECO:0007669"/>
    <property type="project" value="TreeGrafter"/>
</dbReference>
<organism evidence="5 6">
    <name type="scientific">Arenibacter certesii</name>
    <dbReference type="NCBI Taxonomy" id="228955"/>
    <lineage>
        <taxon>Bacteria</taxon>
        <taxon>Pseudomonadati</taxon>
        <taxon>Bacteroidota</taxon>
        <taxon>Flavobacteriia</taxon>
        <taxon>Flavobacteriales</taxon>
        <taxon>Flavobacteriaceae</taxon>
        <taxon>Arenibacter</taxon>
    </lineage>
</organism>
<dbReference type="SUPFAM" id="SSF56214">
    <property type="entry name" value="4'-phosphopantetheinyl transferase"/>
    <property type="match status" value="2"/>
</dbReference>
<keyword evidence="6" id="KW-1185">Reference proteome</keyword>
<evidence type="ECO:0000259" key="4">
    <source>
        <dbReference type="Pfam" id="PF22624"/>
    </source>
</evidence>
<evidence type="ECO:0000256" key="1">
    <source>
        <dbReference type="ARBA" id="ARBA00010990"/>
    </source>
</evidence>
<dbReference type="InterPro" id="IPR055066">
    <property type="entry name" value="AASDHPPT_N"/>
</dbReference>
<dbReference type="Gene3D" id="3.90.470.20">
    <property type="entry name" value="4'-phosphopantetheinyl transferase domain"/>
    <property type="match status" value="2"/>
</dbReference>
<dbReference type="GO" id="GO:0000287">
    <property type="term" value="F:magnesium ion binding"/>
    <property type="evidence" value="ECO:0007669"/>
    <property type="project" value="InterPro"/>
</dbReference>
<evidence type="ECO:0000256" key="2">
    <source>
        <dbReference type="ARBA" id="ARBA00022679"/>
    </source>
</evidence>
<feature type="domain" description="4'-phosphopantetheinyl transferase N-terminal" evidence="4">
    <location>
        <begin position="35"/>
        <end position="109"/>
    </location>
</feature>
<dbReference type="PANTHER" id="PTHR12215:SF10">
    <property type="entry name" value="L-AMINOADIPATE-SEMIALDEHYDE DEHYDROGENASE-PHOSPHOPANTETHEINYL TRANSFERASE"/>
    <property type="match status" value="1"/>
</dbReference>
<dbReference type="InterPro" id="IPR050559">
    <property type="entry name" value="P-Pant_transferase_sf"/>
</dbReference>
<dbReference type="RefSeq" id="WP_026813684.1">
    <property type="nucleotide sequence ID" value="NZ_BMWP01000017.1"/>
</dbReference>
<evidence type="ECO:0000313" key="5">
    <source>
        <dbReference type="EMBL" id="GGW39324.1"/>
    </source>
</evidence>
<dbReference type="Pfam" id="PF01648">
    <property type="entry name" value="ACPS"/>
    <property type="match status" value="1"/>
</dbReference>
<keyword evidence="2 5" id="KW-0808">Transferase</keyword>
<reference evidence="5" key="1">
    <citation type="journal article" date="2014" name="Int. J. Syst. Evol. Microbiol.">
        <title>Complete genome sequence of Corynebacterium casei LMG S-19264T (=DSM 44701T), isolated from a smear-ripened cheese.</title>
        <authorList>
            <consortium name="US DOE Joint Genome Institute (JGI-PGF)"/>
            <person name="Walter F."/>
            <person name="Albersmeier A."/>
            <person name="Kalinowski J."/>
            <person name="Ruckert C."/>
        </authorList>
    </citation>
    <scope>NUCLEOTIDE SEQUENCE</scope>
    <source>
        <strain evidence="5">KCTC 12113</strain>
    </source>
</reference>
<dbReference type="GO" id="GO:0019878">
    <property type="term" value="P:lysine biosynthetic process via aminoadipic acid"/>
    <property type="evidence" value="ECO:0007669"/>
    <property type="project" value="TreeGrafter"/>
</dbReference>
<proteinExistence type="inferred from homology"/>
<dbReference type="EMBL" id="BMWP01000017">
    <property type="protein sequence ID" value="GGW39324.1"/>
    <property type="molecule type" value="Genomic_DNA"/>
</dbReference>
<dbReference type="PANTHER" id="PTHR12215">
    <property type="entry name" value="PHOSPHOPANTETHEINE TRANSFERASE"/>
    <property type="match status" value="1"/>
</dbReference>
<feature type="domain" description="4'-phosphopantetheinyl transferase" evidence="3">
    <location>
        <begin position="118"/>
        <end position="225"/>
    </location>
</feature>
<accession>A0A918IYT9</accession>
<comment type="similarity">
    <text evidence="1">Belongs to the P-Pant transferase superfamily. Gsp/Sfp/HetI/AcpT family.</text>
</comment>
<protein>
    <submittedName>
        <fullName evidence="5">4'-phosphopantetheinyl transferase</fullName>
    </submittedName>
</protein>
<name>A0A918IYT9_9FLAO</name>
<dbReference type="InterPro" id="IPR008278">
    <property type="entry name" value="4-PPantetheinyl_Trfase_dom"/>
</dbReference>
<sequence>MLSLNLEKLILPNNEIHFYYADINDFISKVGVMQERLTSDEKLRAGQFKFQTDQNRFIIARWLLRSLLSNYLELDFGEMILKYGEFGKPFFNTNQNIKFNLSHSGDMIVFGFVKNFNIGVDVEMFKSNFNVMDIALKFFSKKEVETLLTLPEYKREVAFYRCWTRKEAIIKADGSGMSFPLNTFSVTIDSDDKAELIEMSNGDLNKEKWRLFSIKLSVDYLAAVAVEGNIGHISSKALTLLEL</sequence>
<dbReference type="GO" id="GO:0008897">
    <property type="term" value="F:holo-[acyl-carrier-protein] synthase activity"/>
    <property type="evidence" value="ECO:0007669"/>
    <property type="project" value="InterPro"/>
</dbReference>
<gene>
    <name evidence="5" type="ORF">GCM10007383_25070</name>
</gene>
<dbReference type="Pfam" id="PF22624">
    <property type="entry name" value="AASDHPPT_N"/>
    <property type="match status" value="1"/>
</dbReference>
<dbReference type="Proteomes" id="UP000634668">
    <property type="component" value="Unassembled WGS sequence"/>
</dbReference>
<comment type="caution">
    <text evidence="5">The sequence shown here is derived from an EMBL/GenBank/DDBJ whole genome shotgun (WGS) entry which is preliminary data.</text>
</comment>
<evidence type="ECO:0000313" key="6">
    <source>
        <dbReference type="Proteomes" id="UP000634668"/>
    </source>
</evidence>
<dbReference type="InterPro" id="IPR037143">
    <property type="entry name" value="4-PPantetheinyl_Trfase_dom_sf"/>
</dbReference>